<dbReference type="InterPro" id="IPR008258">
    <property type="entry name" value="Transglycosylase_SLT_dom_1"/>
</dbReference>
<evidence type="ECO:0000313" key="2">
    <source>
        <dbReference type="EMBL" id="MBC8584424.1"/>
    </source>
</evidence>
<dbReference type="InterPro" id="IPR023346">
    <property type="entry name" value="Lysozyme-like_dom_sf"/>
</dbReference>
<evidence type="ECO:0000313" key="3">
    <source>
        <dbReference type="Proteomes" id="UP000623678"/>
    </source>
</evidence>
<name>A0A926EQC1_9FIRM</name>
<gene>
    <name evidence="2" type="ORF">H8705_02375</name>
</gene>
<dbReference type="Proteomes" id="UP000623678">
    <property type="component" value="Unassembled WGS sequence"/>
</dbReference>
<dbReference type="RefSeq" id="WP_262394258.1">
    <property type="nucleotide sequence ID" value="NZ_JACRTD010000002.1"/>
</dbReference>
<comment type="caution">
    <text evidence="2">The sequence shown here is derived from an EMBL/GenBank/DDBJ whole genome shotgun (WGS) entry which is preliminary data.</text>
</comment>
<organism evidence="2 3">
    <name type="scientific">Youxingia wuxianensis</name>
    <dbReference type="NCBI Taxonomy" id="2763678"/>
    <lineage>
        <taxon>Bacteria</taxon>
        <taxon>Bacillati</taxon>
        <taxon>Bacillota</taxon>
        <taxon>Clostridia</taxon>
        <taxon>Eubacteriales</taxon>
        <taxon>Oscillospiraceae</taxon>
        <taxon>Youxingia</taxon>
    </lineage>
</organism>
<protein>
    <submittedName>
        <fullName evidence="2">Lytic transglycosylase domain-containing protein</fullName>
    </submittedName>
</protein>
<accession>A0A926EQC1</accession>
<dbReference type="PANTHER" id="PTHR37423">
    <property type="entry name" value="SOLUBLE LYTIC MUREIN TRANSGLYCOSYLASE-RELATED"/>
    <property type="match status" value="1"/>
</dbReference>
<dbReference type="EMBL" id="JACRTD010000002">
    <property type="protein sequence ID" value="MBC8584424.1"/>
    <property type="molecule type" value="Genomic_DNA"/>
</dbReference>
<dbReference type="PANTHER" id="PTHR37423:SF2">
    <property type="entry name" value="MEMBRANE-BOUND LYTIC MUREIN TRANSGLYCOSYLASE C"/>
    <property type="match status" value="1"/>
</dbReference>
<feature type="domain" description="Transglycosylase SLT" evidence="1">
    <location>
        <begin position="45"/>
        <end position="154"/>
    </location>
</feature>
<dbReference type="Pfam" id="PF01464">
    <property type="entry name" value="SLT"/>
    <property type="match status" value="1"/>
</dbReference>
<reference evidence="2" key="1">
    <citation type="submission" date="2020-08" db="EMBL/GenBank/DDBJ databases">
        <title>Genome public.</title>
        <authorList>
            <person name="Liu C."/>
            <person name="Sun Q."/>
        </authorList>
    </citation>
    <scope>NUCLEOTIDE SEQUENCE</scope>
    <source>
        <strain evidence="2">NSJ-64</strain>
    </source>
</reference>
<dbReference type="AlphaFoldDB" id="A0A926EQC1"/>
<evidence type="ECO:0000259" key="1">
    <source>
        <dbReference type="Pfam" id="PF01464"/>
    </source>
</evidence>
<sequence>MSKRLIRMALEGLLLVLVIIGAVKLLEIGYDKYNQSVYPMKYTEMIDAACRENQLDPALVYAVVKCESGFDPNAVSSVDARGLMQLTADAFDWVQQRKGTEPRLTQDQLFDPQVNIEHGAYMLRLLLDEFGTVDNALAAYHGGWGSVKKWLADPNYSADGRNIDHIPFDDTRAYVKKVKATMEKYRELYDI</sequence>
<dbReference type="Gene3D" id="1.10.530.10">
    <property type="match status" value="1"/>
</dbReference>
<dbReference type="SUPFAM" id="SSF53955">
    <property type="entry name" value="Lysozyme-like"/>
    <property type="match status" value="1"/>
</dbReference>
<dbReference type="CDD" id="cd16896">
    <property type="entry name" value="LT_Slt70-like"/>
    <property type="match status" value="1"/>
</dbReference>
<proteinExistence type="predicted"/>
<keyword evidence="3" id="KW-1185">Reference proteome</keyword>